<accession>A0A5N7CQZ0</accession>
<dbReference type="Proteomes" id="UP000326877">
    <property type="component" value="Unassembled WGS sequence"/>
</dbReference>
<organism evidence="1">
    <name type="scientific">Petromyces alliaceus</name>
    <name type="common">Aspergillus alliaceus</name>
    <dbReference type="NCBI Taxonomy" id="209559"/>
    <lineage>
        <taxon>Eukaryota</taxon>
        <taxon>Fungi</taxon>
        <taxon>Dikarya</taxon>
        <taxon>Ascomycota</taxon>
        <taxon>Pezizomycotina</taxon>
        <taxon>Eurotiomycetes</taxon>
        <taxon>Eurotiomycetidae</taxon>
        <taxon>Eurotiales</taxon>
        <taxon>Aspergillaceae</taxon>
        <taxon>Aspergillus</taxon>
        <taxon>Aspergillus subgen. Circumdati</taxon>
    </lineage>
</organism>
<name>A0A5N7CQZ0_PETAA</name>
<evidence type="ECO:0000313" key="1">
    <source>
        <dbReference type="EMBL" id="KAE8396339.1"/>
    </source>
</evidence>
<protein>
    <submittedName>
        <fullName evidence="1">Uncharacterized protein</fullName>
    </submittedName>
</protein>
<proteinExistence type="predicted"/>
<dbReference type="AlphaFoldDB" id="A0A5N7CQZ0"/>
<dbReference type="EMBL" id="ML735215">
    <property type="protein sequence ID" value="KAE8396339.1"/>
    <property type="molecule type" value="Genomic_DNA"/>
</dbReference>
<sequence length="53" mass="6184">MKTLDWPQILERFQKGPFWDCCRCTGGTYTVQQSEICQSCKHGRCIACPIWTE</sequence>
<reference evidence="1" key="1">
    <citation type="submission" date="2019-04" db="EMBL/GenBank/DDBJ databases">
        <title>Friends and foes A comparative genomics studyof 23 Aspergillus species from section Flavi.</title>
        <authorList>
            <consortium name="DOE Joint Genome Institute"/>
            <person name="Kjaerbolling I."/>
            <person name="Vesth T."/>
            <person name="Frisvad J.C."/>
            <person name="Nybo J.L."/>
            <person name="Theobald S."/>
            <person name="Kildgaard S."/>
            <person name="Isbrandt T."/>
            <person name="Kuo A."/>
            <person name="Sato A."/>
            <person name="Lyhne E.K."/>
            <person name="Kogle M.E."/>
            <person name="Wiebenga A."/>
            <person name="Kun R.S."/>
            <person name="Lubbers R.J."/>
            <person name="Makela M.R."/>
            <person name="Barry K."/>
            <person name="Chovatia M."/>
            <person name="Clum A."/>
            <person name="Daum C."/>
            <person name="Haridas S."/>
            <person name="He G."/>
            <person name="LaButti K."/>
            <person name="Lipzen A."/>
            <person name="Mondo S."/>
            <person name="Riley R."/>
            <person name="Salamov A."/>
            <person name="Simmons B.A."/>
            <person name="Magnuson J.K."/>
            <person name="Henrissat B."/>
            <person name="Mortensen U.H."/>
            <person name="Larsen T.O."/>
            <person name="Devries R.P."/>
            <person name="Grigoriev I.V."/>
            <person name="Machida M."/>
            <person name="Baker S.E."/>
            <person name="Andersen M.R."/>
        </authorList>
    </citation>
    <scope>NUCLEOTIDE SEQUENCE [LARGE SCALE GENOMIC DNA]</scope>
    <source>
        <strain evidence="1">IBT 14317</strain>
    </source>
</reference>
<gene>
    <name evidence="1" type="ORF">BDV23DRAFT_143872</name>
</gene>